<sequence length="227" mass="25893">MMGIAMLAYDFQTVKQANPLARFAHKQRIERSVMLAQQYLAPNGVIVDFGAGKGSFLTALGDKRPDATLYAIEEYFRPAEDSRIHYVENFKSLEVKTDLVTSFEVGEHLTDAETEEFLTDARQSLKDGGKLIISVPIMIGAACALKDLNRALMFRRAPEYSLRELIAGSFGGAVQRPADRRPTHKGFDFRWLRDRIENYFLIENEILSPLPLPWWVNSQIFFICRKK</sequence>
<protein>
    <submittedName>
        <fullName evidence="1">Methyltransferase type 12</fullName>
    </submittedName>
</protein>
<keyword evidence="1" id="KW-0489">Methyltransferase</keyword>
<gene>
    <name evidence="1" type="ORF">CR492_12540</name>
</gene>
<dbReference type="Gene3D" id="3.40.50.150">
    <property type="entry name" value="Vaccinia Virus protein VP39"/>
    <property type="match status" value="1"/>
</dbReference>
<name>A0A2J7TFK3_METSI</name>
<accession>A0A2J7TFK3</accession>
<evidence type="ECO:0000313" key="2">
    <source>
        <dbReference type="Proteomes" id="UP000236286"/>
    </source>
</evidence>
<dbReference type="Proteomes" id="UP000236286">
    <property type="component" value="Unassembled WGS sequence"/>
</dbReference>
<comment type="caution">
    <text evidence="1">The sequence shown here is derived from an EMBL/GenBank/DDBJ whole genome shotgun (WGS) entry which is preliminary data.</text>
</comment>
<dbReference type="SUPFAM" id="SSF53335">
    <property type="entry name" value="S-adenosyl-L-methionine-dependent methyltransferases"/>
    <property type="match status" value="1"/>
</dbReference>
<reference evidence="1 2" key="1">
    <citation type="submission" date="2017-10" db="EMBL/GenBank/DDBJ databases">
        <title>Genome announcement of Methylocella silvestris TVC from permafrost.</title>
        <authorList>
            <person name="Wang J."/>
            <person name="Geng K."/>
            <person name="Ul-Haque F."/>
            <person name="Crombie A.T."/>
            <person name="Street L.E."/>
            <person name="Wookey P.A."/>
            <person name="Murrell J.C."/>
            <person name="Pratscher J."/>
        </authorList>
    </citation>
    <scope>NUCLEOTIDE SEQUENCE [LARGE SCALE GENOMIC DNA]</scope>
    <source>
        <strain evidence="1 2">TVC</strain>
    </source>
</reference>
<proteinExistence type="predicted"/>
<keyword evidence="1" id="KW-0808">Transferase</keyword>
<evidence type="ECO:0000313" key="1">
    <source>
        <dbReference type="EMBL" id="PNG25554.1"/>
    </source>
</evidence>
<dbReference type="Pfam" id="PF13489">
    <property type="entry name" value="Methyltransf_23"/>
    <property type="match status" value="1"/>
</dbReference>
<organism evidence="1 2">
    <name type="scientific">Methylocella silvestris</name>
    <dbReference type="NCBI Taxonomy" id="199596"/>
    <lineage>
        <taxon>Bacteria</taxon>
        <taxon>Pseudomonadati</taxon>
        <taxon>Pseudomonadota</taxon>
        <taxon>Alphaproteobacteria</taxon>
        <taxon>Hyphomicrobiales</taxon>
        <taxon>Beijerinckiaceae</taxon>
        <taxon>Methylocella</taxon>
    </lineage>
</organism>
<dbReference type="EMBL" id="PDZR01000014">
    <property type="protein sequence ID" value="PNG25554.1"/>
    <property type="molecule type" value="Genomic_DNA"/>
</dbReference>
<dbReference type="OrthoDB" id="8446940at2"/>
<dbReference type="AlphaFoldDB" id="A0A2J7TFK3"/>
<dbReference type="GO" id="GO:0008168">
    <property type="term" value="F:methyltransferase activity"/>
    <property type="evidence" value="ECO:0007669"/>
    <property type="project" value="UniProtKB-KW"/>
</dbReference>
<dbReference type="GO" id="GO:0032259">
    <property type="term" value="P:methylation"/>
    <property type="evidence" value="ECO:0007669"/>
    <property type="project" value="UniProtKB-KW"/>
</dbReference>
<dbReference type="InterPro" id="IPR029063">
    <property type="entry name" value="SAM-dependent_MTases_sf"/>
</dbReference>